<feature type="binding site" evidence="10">
    <location>
        <position position="244"/>
    </location>
    <ligand>
        <name>ATP</name>
        <dbReference type="ChEBI" id="CHEBI:30616"/>
    </ligand>
</feature>
<dbReference type="STRING" id="1594731.WEOB_013"/>
<evidence type="ECO:0000256" key="3">
    <source>
        <dbReference type="ARBA" id="ARBA00011245"/>
    </source>
</evidence>
<dbReference type="Gene3D" id="1.10.10.350">
    <property type="match status" value="1"/>
</dbReference>
<keyword evidence="6 10" id="KW-0547">Nucleotide-binding</keyword>
<dbReference type="PANTHER" id="PTHR43311:SF2">
    <property type="entry name" value="GLUTAMATE--TRNA LIGASE, MITOCHONDRIAL-RELATED"/>
    <property type="match status" value="1"/>
</dbReference>
<comment type="function">
    <text evidence="10">Catalyzes the attachment of glutamate to tRNA(Glu) in a two-step reaction: glutamate is first activated by ATP to form Glu-AMP and then transferred to the acceptor end of tRNA(Glu).</text>
</comment>
<accession>A0A0H5BWL3</accession>
<feature type="short sequence motif" description="'KMSKS' region" evidence="10">
    <location>
        <begin position="241"/>
        <end position="245"/>
    </location>
</feature>
<keyword evidence="8 10" id="KW-0648">Protein biosynthesis</keyword>
<dbReference type="NCBIfam" id="TIGR00464">
    <property type="entry name" value="gltX_bact"/>
    <property type="match status" value="1"/>
</dbReference>
<proteinExistence type="inferred from homology"/>
<dbReference type="SUPFAM" id="SSF52374">
    <property type="entry name" value="Nucleotidylyl transferase"/>
    <property type="match status" value="1"/>
</dbReference>
<dbReference type="Pfam" id="PF19269">
    <property type="entry name" value="Anticodon_2"/>
    <property type="match status" value="1"/>
</dbReference>
<evidence type="ECO:0000256" key="1">
    <source>
        <dbReference type="ARBA" id="ARBA00004496"/>
    </source>
</evidence>
<dbReference type="PRINTS" id="PR00987">
    <property type="entry name" value="TRNASYNTHGLU"/>
</dbReference>
<dbReference type="GO" id="GO:0004818">
    <property type="term" value="F:glutamate-tRNA ligase activity"/>
    <property type="evidence" value="ECO:0007669"/>
    <property type="project" value="UniProtKB-UniRule"/>
</dbReference>
<dbReference type="CDD" id="cd00808">
    <property type="entry name" value="GluRS_core"/>
    <property type="match status" value="1"/>
</dbReference>
<dbReference type="InterPro" id="IPR008925">
    <property type="entry name" value="aa_tRNA-synth_I_cd-bd_sf"/>
</dbReference>
<keyword evidence="9 10" id="KW-0030">Aminoacyl-tRNA synthetase</keyword>
<dbReference type="GO" id="GO:0000049">
    <property type="term" value="F:tRNA binding"/>
    <property type="evidence" value="ECO:0007669"/>
    <property type="project" value="InterPro"/>
</dbReference>
<dbReference type="GO" id="GO:0006424">
    <property type="term" value="P:glutamyl-tRNA aminoacylation"/>
    <property type="evidence" value="ECO:0007669"/>
    <property type="project" value="UniProtKB-UniRule"/>
</dbReference>
<comment type="catalytic activity">
    <reaction evidence="10">
        <text>tRNA(Glu) + L-glutamate + ATP = L-glutamyl-tRNA(Glu) + AMP + diphosphate</text>
        <dbReference type="Rhea" id="RHEA:23540"/>
        <dbReference type="Rhea" id="RHEA-COMP:9663"/>
        <dbReference type="Rhea" id="RHEA-COMP:9680"/>
        <dbReference type="ChEBI" id="CHEBI:29985"/>
        <dbReference type="ChEBI" id="CHEBI:30616"/>
        <dbReference type="ChEBI" id="CHEBI:33019"/>
        <dbReference type="ChEBI" id="CHEBI:78442"/>
        <dbReference type="ChEBI" id="CHEBI:78520"/>
        <dbReference type="ChEBI" id="CHEBI:456215"/>
        <dbReference type="EC" id="6.1.1.17"/>
    </reaction>
</comment>
<evidence type="ECO:0000256" key="4">
    <source>
        <dbReference type="ARBA" id="ARBA00022490"/>
    </source>
</evidence>
<sequence>MNVKTRFSPSPTGFLHLGNIRTALYSWLFAKNKNGKFILRIDDSDCKRVKKEAIENIMESLIWLNLRWDDRPYFQSERFDRYNFILDKMILDGYAYKCYCSRNRLDELRKNQLLKKEKPRYDGYCRYNMNKRKKVVENNSLFVVRFCNPIKGKVVFYDLIRGIIQFNNQELDDFIIKRSDGSLTYNFCSVIDDIDMSITHVFRGEEHINNTPKQINIFHSLNASIPKYVHLSTVFGDNKKKLSKRCHSMQIMQFRDDGFLPEALLNYLIRLGWSHKNQEIFSIEEMIQLFDINCINKSSSILNKKKLLWLNKYYIRTLPAEKVVTYLKWCMDKQNISVKNYPKIVDLVNIFCDRFYTLKDMAINFRYFYQDTEYINSNLIKKYLSKTTKKSLKIVSEKLNCIKKWTKEEISLALNETAKELNVKINEINMPVRVAITSMECSPNISLIIYIIGRKNSVKRINMVLELIQ</sequence>
<dbReference type="SUPFAM" id="SSF48163">
    <property type="entry name" value="An anticodon-binding domain of class I aminoacyl-tRNA synthetases"/>
    <property type="match status" value="1"/>
</dbReference>
<dbReference type="InterPro" id="IPR000924">
    <property type="entry name" value="Glu/Gln-tRNA-synth"/>
</dbReference>
<keyword evidence="7 10" id="KW-0067">ATP-binding</keyword>
<evidence type="ECO:0000256" key="6">
    <source>
        <dbReference type="ARBA" id="ARBA00022741"/>
    </source>
</evidence>
<evidence type="ECO:0000256" key="8">
    <source>
        <dbReference type="ARBA" id="ARBA00022917"/>
    </source>
</evidence>
<dbReference type="FunFam" id="3.40.50.620:FF:000007">
    <property type="entry name" value="Glutamate--tRNA ligase"/>
    <property type="match status" value="1"/>
</dbReference>
<evidence type="ECO:0000313" key="14">
    <source>
        <dbReference type="Proteomes" id="UP000242753"/>
    </source>
</evidence>
<dbReference type="InterPro" id="IPR020058">
    <property type="entry name" value="Glu/Gln-tRNA-synth_Ib_cat-dom"/>
</dbReference>
<dbReference type="GO" id="GO:0008270">
    <property type="term" value="F:zinc ion binding"/>
    <property type="evidence" value="ECO:0007669"/>
    <property type="project" value="InterPro"/>
</dbReference>
<keyword evidence="4 10" id="KW-0963">Cytoplasm</keyword>
<dbReference type="Pfam" id="PF00749">
    <property type="entry name" value="tRNA-synt_1c"/>
    <property type="match status" value="1"/>
</dbReference>
<dbReference type="Proteomes" id="UP000242753">
    <property type="component" value="Chromosome I"/>
</dbReference>
<evidence type="ECO:0000256" key="2">
    <source>
        <dbReference type="ARBA" id="ARBA00007894"/>
    </source>
</evidence>
<comment type="subcellular location">
    <subcellularLocation>
        <location evidence="1 10">Cytoplasm</location>
    </subcellularLocation>
</comment>
<dbReference type="InterPro" id="IPR045462">
    <property type="entry name" value="aa-tRNA-synth_I_cd-bd"/>
</dbReference>
<keyword evidence="14" id="KW-1185">Reference proteome</keyword>
<evidence type="ECO:0000313" key="13">
    <source>
        <dbReference type="EMBL" id="CEN31984.1"/>
    </source>
</evidence>
<evidence type="ECO:0000259" key="11">
    <source>
        <dbReference type="Pfam" id="PF00749"/>
    </source>
</evidence>
<evidence type="ECO:0000256" key="7">
    <source>
        <dbReference type="ARBA" id="ARBA00022840"/>
    </source>
</evidence>
<name>A0A0H5BWL3_9ENTR</name>
<dbReference type="PANTHER" id="PTHR43311">
    <property type="entry name" value="GLUTAMATE--TRNA LIGASE"/>
    <property type="match status" value="1"/>
</dbReference>
<dbReference type="Gene3D" id="3.40.50.620">
    <property type="entry name" value="HUPs"/>
    <property type="match status" value="1"/>
</dbReference>
<feature type="domain" description="Glutamyl/glutaminyl-tRNA synthetase class Ib catalytic" evidence="11">
    <location>
        <begin position="3"/>
        <end position="309"/>
    </location>
</feature>
<evidence type="ECO:0000256" key="5">
    <source>
        <dbReference type="ARBA" id="ARBA00022598"/>
    </source>
</evidence>
<dbReference type="InterPro" id="IPR049940">
    <property type="entry name" value="GluQ/Sye"/>
</dbReference>
<feature type="domain" description="Aminoacyl-tRNA synthetase class I anticodon-binding" evidence="12">
    <location>
        <begin position="325"/>
        <end position="463"/>
    </location>
</feature>
<evidence type="ECO:0000259" key="12">
    <source>
        <dbReference type="Pfam" id="PF19269"/>
    </source>
</evidence>
<dbReference type="GO" id="GO:0005829">
    <property type="term" value="C:cytosol"/>
    <property type="evidence" value="ECO:0007669"/>
    <property type="project" value="TreeGrafter"/>
</dbReference>
<dbReference type="InterPro" id="IPR001412">
    <property type="entry name" value="aa-tRNA-synth_I_CS"/>
</dbReference>
<dbReference type="PROSITE" id="PS00178">
    <property type="entry name" value="AA_TRNA_LIGASE_I"/>
    <property type="match status" value="1"/>
</dbReference>
<evidence type="ECO:0000256" key="9">
    <source>
        <dbReference type="ARBA" id="ARBA00023146"/>
    </source>
</evidence>
<dbReference type="InterPro" id="IPR020751">
    <property type="entry name" value="aa-tRNA-synth_I_codon-bd_sub2"/>
</dbReference>
<evidence type="ECO:0000256" key="10">
    <source>
        <dbReference type="HAMAP-Rule" id="MF_00022"/>
    </source>
</evidence>
<gene>
    <name evidence="10 13" type="primary">gltX</name>
    <name evidence="13" type="ORF">WEOB_013</name>
</gene>
<dbReference type="AlphaFoldDB" id="A0A0H5BWL3"/>
<dbReference type="GO" id="GO:0005524">
    <property type="term" value="F:ATP binding"/>
    <property type="evidence" value="ECO:0007669"/>
    <property type="project" value="UniProtKB-UniRule"/>
</dbReference>
<organism evidence="13 14">
    <name type="scientific">Candidatus Westeberhardia cardiocondylae</name>
    <dbReference type="NCBI Taxonomy" id="1594731"/>
    <lineage>
        <taxon>Bacteria</taxon>
        <taxon>Pseudomonadati</taxon>
        <taxon>Pseudomonadota</taxon>
        <taxon>Gammaproteobacteria</taxon>
        <taxon>Enterobacterales</taxon>
        <taxon>Enterobacteriaceae</taxon>
        <taxon>ant endosymbionts</taxon>
        <taxon>Candidatus Westeberhardia</taxon>
    </lineage>
</organism>
<dbReference type="PATRIC" id="fig|1594731.3.peg.11"/>
<dbReference type="InterPro" id="IPR014729">
    <property type="entry name" value="Rossmann-like_a/b/a_fold"/>
</dbReference>
<dbReference type="KEGG" id="wca:WEOB_013"/>
<dbReference type="RefSeq" id="WP_281263892.1">
    <property type="nucleotide sequence ID" value="NZ_LN774881.1"/>
</dbReference>
<feature type="short sequence motif" description="'HIGH' region" evidence="10">
    <location>
        <begin position="9"/>
        <end position="19"/>
    </location>
</feature>
<dbReference type="InterPro" id="IPR033910">
    <property type="entry name" value="GluRS_core"/>
</dbReference>
<protein>
    <recommendedName>
        <fullName evidence="10">Glutamate--tRNA ligase</fullName>
        <ecNumber evidence="10">6.1.1.17</ecNumber>
    </recommendedName>
    <alternativeName>
        <fullName evidence="10">Glutamyl-tRNA synthetase</fullName>
        <shortName evidence="10">GluRS</shortName>
    </alternativeName>
</protein>
<comment type="subunit">
    <text evidence="3 10">Monomer.</text>
</comment>
<dbReference type="HAMAP" id="MF_00022">
    <property type="entry name" value="Glu_tRNA_synth_type1"/>
    <property type="match status" value="1"/>
</dbReference>
<comment type="similarity">
    <text evidence="2 10">Belongs to the class-I aminoacyl-tRNA synthetase family. Glutamate--tRNA ligase type 1 subfamily.</text>
</comment>
<comment type="caution">
    <text evidence="10">Lacks conserved residue(s) required for the propagation of feature annotation.</text>
</comment>
<keyword evidence="5 10" id="KW-0436">Ligase</keyword>
<dbReference type="EMBL" id="LN774881">
    <property type="protein sequence ID" value="CEN31984.1"/>
    <property type="molecule type" value="Genomic_DNA"/>
</dbReference>
<dbReference type="EC" id="6.1.1.17" evidence="10"/>
<dbReference type="InterPro" id="IPR004527">
    <property type="entry name" value="Glu-tRNA-ligase_bac/mito"/>
</dbReference>
<reference evidence="14" key="1">
    <citation type="submission" date="2015-01" db="EMBL/GenBank/DDBJ databases">
        <authorList>
            <person name="Manzano-Marin A."/>
            <person name="Manzano-Marin A."/>
        </authorList>
    </citation>
    <scope>NUCLEOTIDE SEQUENCE [LARGE SCALE GENOMIC DNA]</scope>
    <source>
        <strain evidence="14">obscurior</strain>
    </source>
</reference>